<proteinExistence type="inferred from homology"/>
<dbReference type="InterPro" id="IPR018484">
    <property type="entry name" value="FGGY_N"/>
</dbReference>
<name>A0A8E6B9M7_9BACT</name>
<evidence type="ECO:0000259" key="4">
    <source>
        <dbReference type="Pfam" id="PF00370"/>
    </source>
</evidence>
<dbReference type="Proteomes" id="UP000676194">
    <property type="component" value="Chromosome"/>
</dbReference>
<dbReference type="Pfam" id="PF00370">
    <property type="entry name" value="FGGY_N"/>
    <property type="match status" value="1"/>
</dbReference>
<dbReference type="GO" id="GO:0005975">
    <property type="term" value="P:carbohydrate metabolic process"/>
    <property type="evidence" value="ECO:0007669"/>
    <property type="project" value="InterPro"/>
</dbReference>
<dbReference type="InterPro" id="IPR050406">
    <property type="entry name" value="FGGY_Carb_Kinase"/>
</dbReference>
<dbReference type="InterPro" id="IPR000577">
    <property type="entry name" value="Carb_kinase_FGGY"/>
</dbReference>
<evidence type="ECO:0000256" key="3">
    <source>
        <dbReference type="ARBA" id="ARBA00022777"/>
    </source>
</evidence>
<evidence type="ECO:0000259" key="5">
    <source>
        <dbReference type="Pfam" id="PF02782"/>
    </source>
</evidence>
<accession>A0A8E6B9M7</accession>
<keyword evidence="3 6" id="KW-0418">Kinase</keyword>
<keyword evidence="7" id="KW-1185">Reference proteome</keyword>
<dbReference type="EMBL" id="CP074694">
    <property type="protein sequence ID" value="QVL33108.1"/>
    <property type="molecule type" value="Genomic_DNA"/>
</dbReference>
<organism evidence="6 7">
    <name type="scientific">Telmatocola sphagniphila</name>
    <dbReference type="NCBI Taxonomy" id="1123043"/>
    <lineage>
        <taxon>Bacteria</taxon>
        <taxon>Pseudomonadati</taxon>
        <taxon>Planctomycetota</taxon>
        <taxon>Planctomycetia</taxon>
        <taxon>Gemmatales</taxon>
        <taxon>Gemmataceae</taxon>
    </lineage>
</organism>
<dbReference type="Gene3D" id="3.30.420.40">
    <property type="match status" value="2"/>
</dbReference>
<evidence type="ECO:0000313" key="7">
    <source>
        <dbReference type="Proteomes" id="UP000676194"/>
    </source>
</evidence>
<gene>
    <name evidence="6" type="ORF">KIH39_04105</name>
</gene>
<dbReference type="PANTHER" id="PTHR43095:SF5">
    <property type="entry name" value="XYLULOSE KINASE"/>
    <property type="match status" value="1"/>
</dbReference>
<feature type="domain" description="Carbohydrate kinase FGGY C-terminal" evidence="5">
    <location>
        <begin position="332"/>
        <end position="452"/>
    </location>
</feature>
<dbReference type="GO" id="GO:0016301">
    <property type="term" value="F:kinase activity"/>
    <property type="evidence" value="ECO:0007669"/>
    <property type="project" value="UniProtKB-KW"/>
</dbReference>
<dbReference type="Pfam" id="PF02782">
    <property type="entry name" value="FGGY_C"/>
    <property type="match status" value="1"/>
</dbReference>
<reference evidence="6" key="1">
    <citation type="submission" date="2021-05" db="EMBL/GenBank/DDBJ databases">
        <title>Complete genome sequence of the cellulolytic planctomycete Telmatocola sphagniphila SP2T and characterization of the first cellulase from planctomycetes.</title>
        <authorList>
            <person name="Rakitin A.L."/>
            <person name="Beletsky A.V."/>
            <person name="Naumoff D.G."/>
            <person name="Kulichevskaya I.S."/>
            <person name="Mardanov A.V."/>
            <person name="Ravin N.V."/>
            <person name="Dedysh S.N."/>
        </authorList>
    </citation>
    <scope>NUCLEOTIDE SEQUENCE</scope>
    <source>
        <strain evidence="6">SP2T</strain>
    </source>
</reference>
<dbReference type="PANTHER" id="PTHR43095">
    <property type="entry name" value="SUGAR KINASE"/>
    <property type="match status" value="1"/>
</dbReference>
<dbReference type="RefSeq" id="WP_213497998.1">
    <property type="nucleotide sequence ID" value="NZ_CP074694.1"/>
</dbReference>
<dbReference type="KEGG" id="tsph:KIH39_04105"/>
<comment type="similarity">
    <text evidence="1">Belongs to the FGGY kinase family.</text>
</comment>
<feature type="domain" description="Carbohydrate kinase FGGY N-terminal" evidence="4">
    <location>
        <begin position="14"/>
        <end position="267"/>
    </location>
</feature>
<evidence type="ECO:0000256" key="2">
    <source>
        <dbReference type="ARBA" id="ARBA00022679"/>
    </source>
</evidence>
<dbReference type="SUPFAM" id="SSF53067">
    <property type="entry name" value="Actin-like ATPase domain"/>
    <property type="match status" value="2"/>
</dbReference>
<evidence type="ECO:0000313" key="6">
    <source>
        <dbReference type="EMBL" id="QVL33108.1"/>
    </source>
</evidence>
<evidence type="ECO:0000256" key="1">
    <source>
        <dbReference type="ARBA" id="ARBA00009156"/>
    </source>
</evidence>
<dbReference type="PIRSF" id="PIRSF000538">
    <property type="entry name" value="GlpK"/>
    <property type="match status" value="1"/>
</dbReference>
<protein>
    <submittedName>
        <fullName evidence="6">Xylulose kinase</fullName>
    </submittedName>
</protein>
<dbReference type="InterPro" id="IPR018485">
    <property type="entry name" value="FGGY_C"/>
</dbReference>
<keyword evidence="2" id="KW-0808">Transferase</keyword>
<dbReference type="AlphaFoldDB" id="A0A8E6B9M7"/>
<sequence length="508" mass="55431">MSEPIRCLSDDAIITGWDFSTGSVKCLAFDLQGKVLAESRYPTDLYTEGGVSELNLMLLEGQARSTTRDIVDQLKQLKKDGSWVAGGISATHHTAGRIDKSFNPIRRAICWNDQTLAEFHAVGLHRLGGASQVQELLGGPWAVRYSLSHLVKDETTLSPEQWVKTWRMLPHGPLASGYLTGNFNVISISSASSTGIMNFRTAKWAKGMLDALQNLEYRKLAWSNLPKIIDMKQPVGELSKTLCEETKLVSAPIIYPTLDDQAAGLVGGGAVDDGQVAIILGNSAVVNSSAKTPPQYDSLDAMRLNWGPYLWMRCYSNGAQFLDRLLGPKPDWAKLEAEARKIPPGCNGVSVLPFVLAEPSLNVHKPRLVWTPKKPSKPGIIFRAALEALAYLIAVGVKEHQRCGQKIKRITVSGGISRSSLMLEILASVLNHRLDRVQSNEGTALGAAVCALAGHEMNLRKQKGIATKFTVADAVAQMIHFSEPVQPIPELVPTYSVELKKFEATLKS</sequence>
<dbReference type="InterPro" id="IPR043129">
    <property type="entry name" value="ATPase_NBD"/>
</dbReference>